<proteinExistence type="predicted"/>
<keyword evidence="10" id="KW-0472">Membrane</keyword>
<accession>A0ABQ5QPF3</accession>
<dbReference type="Gene3D" id="1.20.5.1930">
    <property type="match status" value="1"/>
</dbReference>
<evidence type="ECO:0000313" key="13">
    <source>
        <dbReference type="Proteomes" id="UP001144280"/>
    </source>
</evidence>
<dbReference type="SUPFAM" id="SSF55874">
    <property type="entry name" value="ATPase domain of HSP90 chaperone/DNA topoisomerase II/histidine kinase"/>
    <property type="match status" value="1"/>
</dbReference>
<dbReference type="Pfam" id="PF02518">
    <property type="entry name" value="HATPase_c"/>
    <property type="match status" value="1"/>
</dbReference>
<comment type="catalytic activity">
    <reaction evidence="1">
        <text>ATP + protein L-histidine = ADP + protein N-phospho-L-histidine.</text>
        <dbReference type="EC" id="2.7.13.3"/>
    </reaction>
</comment>
<name>A0ABQ5QPF3_9ACTN</name>
<dbReference type="CDD" id="cd16917">
    <property type="entry name" value="HATPase_UhpB-NarQ-NarX-like"/>
    <property type="match status" value="1"/>
</dbReference>
<dbReference type="EMBL" id="BSDI01000007">
    <property type="protein sequence ID" value="GLH96533.1"/>
    <property type="molecule type" value="Genomic_DNA"/>
</dbReference>
<dbReference type="InterPro" id="IPR036890">
    <property type="entry name" value="HATPase_C_sf"/>
</dbReference>
<evidence type="ECO:0000259" key="11">
    <source>
        <dbReference type="SMART" id="SM00387"/>
    </source>
</evidence>
<evidence type="ECO:0000256" key="3">
    <source>
        <dbReference type="ARBA" id="ARBA00022553"/>
    </source>
</evidence>
<comment type="caution">
    <text evidence="12">The sequence shown here is derived from an EMBL/GenBank/DDBJ whole genome shotgun (WGS) entry which is preliminary data.</text>
</comment>
<feature type="transmembrane region" description="Helical" evidence="10">
    <location>
        <begin position="98"/>
        <end position="115"/>
    </location>
</feature>
<feature type="domain" description="Histidine kinase/HSP90-like ATPase" evidence="11">
    <location>
        <begin position="286"/>
        <end position="380"/>
    </location>
</feature>
<keyword evidence="9" id="KW-0175">Coiled coil</keyword>
<sequence length="397" mass="40869">MPPLLIDTVIAVSGAAVTGWLSASYRPPGSPPLDAYAQVLTVLGWAPLVARRRAPVLVLVAASAGLVWFFAEGYQPSFIIVGTLLAAYTVAASRGLGVALAGAALTAAVFAYSGVKYGAPLGASVAQSVVVTAVVVFFGIGARQLTDRNQRLRELTAQLRHEREERARLAVARERVRIARELHDVVAHHMSVIAVQAGLARYVLRSDPGTAGSALDTIGDTSREGLEELRRVLRLLRAAASDVEEGEDAQPAPGLARLDDLVARVRNAGVPVVVSVAGRARPLPPGADLCAYRMVQESLTNVIKHAGSASATVSLDYGAAELTVTVSDDGPGPAGAVESTGGGHGLAGMGERARLYGGALTAGRGLDGGFEVALTLPIDPAGGYLSGPRPGVTSPDS</sequence>
<feature type="coiled-coil region" evidence="9">
    <location>
        <begin position="142"/>
        <end position="172"/>
    </location>
</feature>
<dbReference type="Pfam" id="PF07730">
    <property type="entry name" value="HisKA_3"/>
    <property type="match status" value="1"/>
</dbReference>
<evidence type="ECO:0000313" key="12">
    <source>
        <dbReference type="EMBL" id="GLH96533.1"/>
    </source>
</evidence>
<keyword evidence="3" id="KW-0597">Phosphoprotein</keyword>
<dbReference type="PANTHER" id="PTHR24421:SF10">
    <property type="entry name" value="NITRATE_NITRITE SENSOR PROTEIN NARQ"/>
    <property type="match status" value="1"/>
</dbReference>
<dbReference type="InterPro" id="IPR050482">
    <property type="entry name" value="Sensor_HK_TwoCompSys"/>
</dbReference>
<feature type="transmembrane region" description="Helical" evidence="10">
    <location>
        <begin position="54"/>
        <end position="71"/>
    </location>
</feature>
<keyword evidence="6" id="KW-0418">Kinase</keyword>
<evidence type="ECO:0000256" key="10">
    <source>
        <dbReference type="SAM" id="Phobius"/>
    </source>
</evidence>
<evidence type="ECO:0000256" key="8">
    <source>
        <dbReference type="ARBA" id="ARBA00023012"/>
    </source>
</evidence>
<evidence type="ECO:0000256" key="4">
    <source>
        <dbReference type="ARBA" id="ARBA00022679"/>
    </source>
</evidence>
<keyword evidence="10" id="KW-0812">Transmembrane</keyword>
<reference evidence="12" key="1">
    <citation type="submission" date="2022-12" db="EMBL/GenBank/DDBJ databases">
        <title>New Phytohabitans aurantiacus sp. RD004123 nov., an actinomycete isolated from soil.</title>
        <authorList>
            <person name="Triningsih D.W."/>
            <person name="Harunari E."/>
            <person name="Igarashi Y."/>
        </authorList>
    </citation>
    <scope>NUCLEOTIDE SEQUENCE</scope>
    <source>
        <strain evidence="12">RD004123</strain>
    </source>
</reference>
<keyword evidence="8" id="KW-0902">Two-component regulatory system</keyword>
<dbReference type="InterPro" id="IPR011712">
    <property type="entry name" value="Sig_transdc_His_kin_sub3_dim/P"/>
</dbReference>
<evidence type="ECO:0000256" key="9">
    <source>
        <dbReference type="SAM" id="Coils"/>
    </source>
</evidence>
<keyword evidence="10" id="KW-1133">Transmembrane helix</keyword>
<dbReference type="InterPro" id="IPR003594">
    <property type="entry name" value="HATPase_dom"/>
</dbReference>
<gene>
    <name evidence="12" type="ORF">Pa4123_18070</name>
</gene>
<organism evidence="12 13">
    <name type="scientific">Phytohabitans aurantiacus</name>
    <dbReference type="NCBI Taxonomy" id="3016789"/>
    <lineage>
        <taxon>Bacteria</taxon>
        <taxon>Bacillati</taxon>
        <taxon>Actinomycetota</taxon>
        <taxon>Actinomycetes</taxon>
        <taxon>Micromonosporales</taxon>
        <taxon>Micromonosporaceae</taxon>
    </lineage>
</organism>
<dbReference type="PANTHER" id="PTHR24421">
    <property type="entry name" value="NITRATE/NITRITE SENSOR PROTEIN NARX-RELATED"/>
    <property type="match status" value="1"/>
</dbReference>
<keyword evidence="13" id="KW-1185">Reference proteome</keyword>
<protein>
    <recommendedName>
        <fullName evidence="2">histidine kinase</fullName>
        <ecNumber evidence="2">2.7.13.3</ecNumber>
    </recommendedName>
</protein>
<feature type="transmembrane region" description="Helical" evidence="10">
    <location>
        <begin position="121"/>
        <end position="142"/>
    </location>
</feature>
<dbReference type="Proteomes" id="UP001144280">
    <property type="component" value="Unassembled WGS sequence"/>
</dbReference>
<evidence type="ECO:0000256" key="1">
    <source>
        <dbReference type="ARBA" id="ARBA00000085"/>
    </source>
</evidence>
<dbReference type="EC" id="2.7.13.3" evidence="2"/>
<keyword evidence="4" id="KW-0808">Transferase</keyword>
<evidence type="ECO:0000256" key="2">
    <source>
        <dbReference type="ARBA" id="ARBA00012438"/>
    </source>
</evidence>
<dbReference type="Gene3D" id="3.30.565.10">
    <property type="entry name" value="Histidine kinase-like ATPase, C-terminal domain"/>
    <property type="match status" value="1"/>
</dbReference>
<keyword evidence="5" id="KW-0547">Nucleotide-binding</keyword>
<keyword evidence="7" id="KW-0067">ATP-binding</keyword>
<dbReference type="SMART" id="SM00387">
    <property type="entry name" value="HATPase_c"/>
    <property type="match status" value="1"/>
</dbReference>
<evidence type="ECO:0000256" key="5">
    <source>
        <dbReference type="ARBA" id="ARBA00022741"/>
    </source>
</evidence>
<evidence type="ECO:0000256" key="6">
    <source>
        <dbReference type="ARBA" id="ARBA00022777"/>
    </source>
</evidence>
<evidence type="ECO:0000256" key="7">
    <source>
        <dbReference type="ARBA" id="ARBA00022840"/>
    </source>
</evidence>